<name>A0A0A8ZXJ5_ARUDO</name>
<protein>
    <submittedName>
        <fullName evidence="2">Uncharacterized protein</fullName>
    </submittedName>
</protein>
<dbReference type="AlphaFoldDB" id="A0A0A8ZXJ5"/>
<reference evidence="2" key="2">
    <citation type="journal article" date="2015" name="Data Brief">
        <title>Shoot transcriptome of the giant reed, Arundo donax.</title>
        <authorList>
            <person name="Barrero R.A."/>
            <person name="Guerrero F.D."/>
            <person name="Moolhuijzen P."/>
            <person name="Goolsby J.A."/>
            <person name="Tidwell J."/>
            <person name="Bellgard S.E."/>
            <person name="Bellgard M.I."/>
        </authorList>
    </citation>
    <scope>NUCLEOTIDE SEQUENCE</scope>
    <source>
        <tissue evidence="2">Shoot tissue taken approximately 20 cm above the soil surface</tissue>
    </source>
</reference>
<reference evidence="2" key="1">
    <citation type="submission" date="2014-09" db="EMBL/GenBank/DDBJ databases">
        <authorList>
            <person name="Magalhaes I.L.F."/>
            <person name="Oliveira U."/>
            <person name="Santos F.R."/>
            <person name="Vidigal T.H.D.A."/>
            <person name="Brescovit A.D."/>
            <person name="Santos A.J."/>
        </authorList>
    </citation>
    <scope>NUCLEOTIDE SEQUENCE</scope>
    <source>
        <tissue evidence="2">Shoot tissue taken approximately 20 cm above the soil surface</tissue>
    </source>
</reference>
<evidence type="ECO:0000313" key="2">
    <source>
        <dbReference type="EMBL" id="JAD43541.1"/>
    </source>
</evidence>
<dbReference type="EMBL" id="GBRH01254354">
    <property type="protein sequence ID" value="JAD43541.1"/>
    <property type="molecule type" value="Transcribed_RNA"/>
</dbReference>
<evidence type="ECO:0000256" key="1">
    <source>
        <dbReference type="SAM" id="MobiDB-lite"/>
    </source>
</evidence>
<sequence length="24" mass="2440">MGRSVPPRAASEAARSVAAAAAWR</sequence>
<proteinExistence type="predicted"/>
<accession>A0A0A8ZXJ5</accession>
<feature type="region of interest" description="Disordered" evidence="1">
    <location>
        <begin position="1"/>
        <end position="24"/>
    </location>
</feature>
<organism evidence="2">
    <name type="scientific">Arundo donax</name>
    <name type="common">Giant reed</name>
    <name type="synonym">Donax arundinaceus</name>
    <dbReference type="NCBI Taxonomy" id="35708"/>
    <lineage>
        <taxon>Eukaryota</taxon>
        <taxon>Viridiplantae</taxon>
        <taxon>Streptophyta</taxon>
        <taxon>Embryophyta</taxon>
        <taxon>Tracheophyta</taxon>
        <taxon>Spermatophyta</taxon>
        <taxon>Magnoliopsida</taxon>
        <taxon>Liliopsida</taxon>
        <taxon>Poales</taxon>
        <taxon>Poaceae</taxon>
        <taxon>PACMAD clade</taxon>
        <taxon>Arundinoideae</taxon>
        <taxon>Arundineae</taxon>
        <taxon>Arundo</taxon>
    </lineage>
</organism>